<evidence type="ECO:0008006" key="3">
    <source>
        <dbReference type="Google" id="ProtNLM"/>
    </source>
</evidence>
<feature type="non-terminal residue" evidence="1">
    <location>
        <position position="1"/>
    </location>
</feature>
<accession>A0ABS1RAB4</accession>
<dbReference type="Proteomes" id="UP000625283">
    <property type="component" value="Unassembled WGS sequence"/>
</dbReference>
<reference evidence="1 2" key="1">
    <citation type="submission" date="2021-01" db="EMBL/GenBank/DDBJ databases">
        <title>C459-1 draft genome sequence.</title>
        <authorList>
            <person name="Zhang X.-F."/>
        </authorList>
    </citation>
    <scope>NUCLEOTIDE SEQUENCE [LARGE SCALE GENOMIC DNA]</scope>
    <source>
        <strain evidence="2">C459-1</strain>
    </source>
</reference>
<name>A0ABS1RAB4_9SPHI</name>
<organism evidence="1 2">
    <name type="scientific">Sphingobacterium faecale</name>
    <dbReference type="NCBI Taxonomy" id="2803775"/>
    <lineage>
        <taxon>Bacteria</taxon>
        <taxon>Pseudomonadati</taxon>
        <taxon>Bacteroidota</taxon>
        <taxon>Sphingobacteriia</taxon>
        <taxon>Sphingobacteriales</taxon>
        <taxon>Sphingobacteriaceae</taxon>
        <taxon>Sphingobacterium</taxon>
    </lineage>
</organism>
<evidence type="ECO:0000313" key="2">
    <source>
        <dbReference type="Proteomes" id="UP000625283"/>
    </source>
</evidence>
<dbReference type="EMBL" id="JAERTY010000049">
    <property type="protein sequence ID" value="MBL1411603.1"/>
    <property type="molecule type" value="Genomic_DNA"/>
</dbReference>
<gene>
    <name evidence="1" type="ORF">JKG61_22820</name>
</gene>
<evidence type="ECO:0000313" key="1">
    <source>
        <dbReference type="EMBL" id="MBL1411603.1"/>
    </source>
</evidence>
<sequence length="129" mass="14608">KALQENKIPEEELAAQRSTIARALIETNKYSKDRIMSFLVFLKSFLFIRDKDLNSNFDQYIYQVTGGTIQMGVIETIKRQEREKGIEKGIEKGKREEAIAIALEFKKMGLPIADIAKGTGLSVEEIAKL</sequence>
<proteinExistence type="predicted"/>
<protein>
    <recommendedName>
        <fullName evidence="3">Transposase/invertase (TIGR01784 family)</fullName>
    </recommendedName>
</protein>
<comment type="caution">
    <text evidence="1">The sequence shown here is derived from an EMBL/GenBank/DDBJ whole genome shotgun (WGS) entry which is preliminary data.</text>
</comment>
<keyword evidence="2" id="KW-1185">Reference proteome</keyword>